<evidence type="ECO:0000313" key="7">
    <source>
        <dbReference type="EMBL" id="KAJ4835226.1"/>
    </source>
</evidence>
<keyword evidence="5" id="KW-0175">Coiled coil</keyword>
<protein>
    <recommendedName>
        <fullName evidence="6">LOB domain-containing protein</fullName>
    </recommendedName>
</protein>
<dbReference type="GO" id="GO:0005634">
    <property type="term" value="C:nucleus"/>
    <property type="evidence" value="ECO:0007669"/>
    <property type="project" value="UniProtKB-SubCell"/>
</dbReference>
<dbReference type="Proteomes" id="UP001141552">
    <property type="component" value="Unassembled WGS sequence"/>
</dbReference>
<gene>
    <name evidence="7" type="ORF">Tsubulata_021051</name>
</gene>
<sequence>FPPEPPREASRCVICTHQRQRCLPECIFAPHFPPSKAKECYNCIKLFTVNGMRHILENMPPQIRGPCIASLIVEAETRYRLPENEEVGGDFGVSNAVSQIHSVQQRIKLLEAELKTTKEQIATLQQDRDWSD</sequence>
<comment type="caution">
    <text evidence="7">The sequence shown here is derived from an EMBL/GenBank/DDBJ whole genome shotgun (WGS) entry which is preliminary data.</text>
</comment>
<comment type="similarity">
    <text evidence="2">Belongs to the LOB domain-containing protein family.</text>
</comment>
<accession>A0A9Q0FPL6</accession>
<feature type="domain" description="LOB" evidence="6">
    <location>
        <begin position="10"/>
        <end position="114"/>
    </location>
</feature>
<keyword evidence="4" id="KW-0539">Nucleus</keyword>
<dbReference type="Pfam" id="PF03195">
    <property type="entry name" value="LOB"/>
    <property type="match status" value="1"/>
</dbReference>
<name>A0A9Q0FPL6_9ROSI</name>
<evidence type="ECO:0000259" key="6">
    <source>
        <dbReference type="PROSITE" id="PS50891"/>
    </source>
</evidence>
<evidence type="ECO:0000313" key="8">
    <source>
        <dbReference type="Proteomes" id="UP001141552"/>
    </source>
</evidence>
<evidence type="ECO:0000256" key="2">
    <source>
        <dbReference type="ARBA" id="ARBA00005474"/>
    </source>
</evidence>
<dbReference type="PANTHER" id="PTHR31301:SF83">
    <property type="entry name" value="PROTEIN ASYMMETRIC LEAVES 2"/>
    <property type="match status" value="1"/>
</dbReference>
<evidence type="ECO:0000256" key="3">
    <source>
        <dbReference type="ARBA" id="ARBA00022473"/>
    </source>
</evidence>
<evidence type="ECO:0000256" key="5">
    <source>
        <dbReference type="SAM" id="Coils"/>
    </source>
</evidence>
<evidence type="ECO:0000256" key="1">
    <source>
        <dbReference type="ARBA" id="ARBA00004123"/>
    </source>
</evidence>
<proteinExistence type="inferred from homology"/>
<reference evidence="7" key="1">
    <citation type="submission" date="2022-02" db="EMBL/GenBank/DDBJ databases">
        <authorList>
            <person name="Henning P.M."/>
            <person name="McCubbin A.G."/>
            <person name="Shore J.S."/>
        </authorList>
    </citation>
    <scope>NUCLEOTIDE SEQUENCE</scope>
    <source>
        <strain evidence="7">F60SS</strain>
        <tissue evidence="7">Leaves</tissue>
    </source>
</reference>
<dbReference type="AlphaFoldDB" id="A0A9Q0FPL6"/>
<dbReference type="PANTHER" id="PTHR31301">
    <property type="entry name" value="LOB DOMAIN-CONTAINING PROTEIN 4-RELATED"/>
    <property type="match status" value="1"/>
</dbReference>
<organism evidence="7 8">
    <name type="scientific">Turnera subulata</name>
    <dbReference type="NCBI Taxonomy" id="218843"/>
    <lineage>
        <taxon>Eukaryota</taxon>
        <taxon>Viridiplantae</taxon>
        <taxon>Streptophyta</taxon>
        <taxon>Embryophyta</taxon>
        <taxon>Tracheophyta</taxon>
        <taxon>Spermatophyta</taxon>
        <taxon>Magnoliopsida</taxon>
        <taxon>eudicotyledons</taxon>
        <taxon>Gunneridae</taxon>
        <taxon>Pentapetalae</taxon>
        <taxon>rosids</taxon>
        <taxon>fabids</taxon>
        <taxon>Malpighiales</taxon>
        <taxon>Passifloraceae</taxon>
        <taxon>Turnera</taxon>
    </lineage>
</organism>
<evidence type="ECO:0000256" key="4">
    <source>
        <dbReference type="ARBA" id="ARBA00023242"/>
    </source>
</evidence>
<reference evidence="7" key="2">
    <citation type="journal article" date="2023" name="Plants (Basel)">
        <title>Annotation of the Turnera subulata (Passifloraceae) Draft Genome Reveals the S-Locus Evolved after the Divergence of Turneroideae from Passifloroideae in a Stepwise Manner.</title>
        <authorList>
            <person name="Henning P.M."/>
            <person name="Roalson E.H."/>
            <person name="Mir W."/>
            <person name="McCubbin A.G."/>
            <person name="Shore J.S."/>
        </authorList>
    </citation>
    <scope>NUCLEOTIDE SEQUENCE</scope>
    <source>
        <strain evidence="7">F60SS</strain>
    </source>
</reference>
<feature type="coiled-coil region" evidence="5">
    <location>
        <begin position="93"/>
        <end position="127"/>
    </location>
</feature>
<dbReference type="InterPro" id="IPR004883">
    <property type="entry name" value="LOB"/>
</dbReference>
<comment type="subcellular location">
    <subcellularLocation>
        <location evidence="1">Nucleus</location>
    </subcellularLocation>
</comment>
<dbReference type="EMBL" id="JAKUCV010004486">
    <property type="protein sequence ID" value="KAJ4835226.1"/>
    <property type="molecule type" value="Genomic_DNA"/>
</dbReference>
<keyword evidence="8" id="KW-1185">Reference proteome</keyword>
<feature type="non-terminal residue" evidence="7">
    <location>
        <position position="1"/>
    </location>
</feature>
<dbReference type="PROSITE" id="PS50891">
    <property type="entry name" value="LOB"/>
    <property type="match status" value="1"/>
</dbReference>
<keyword evidence="3" id="KW-0217">Developmental protein</keyword>